<reference evidence="1" key="1">
    <citation type="submission" date="2020-11" db="EMBL/GenBank/DDBJ databases">
        <authorList>
            <person name="Tran Van P."/>
        </authorList>
    </citation>
    <scope>NUCLEOTIDE SEQUENCE</scope>
</reference>
<dbReference type="EMBL" id="OC332170">
    <property type="protein sequence ID" value="CAD7417729.1"/>
    <property type="molecule type" value="Genomic_DNA"/>
</dbReference>
<protein>
    <submittedName>
        <fullName evidence="1">Uncharacterized protein</fullName>
    </submittedName>
</protein>
<evidence type="ECO:0000313" key="1">
    <source>
        <dbReference type="EMBL" id="CAD7417729.1"/>
    </source>
</evidence>
<accession>A0A7R9DMW5</accession>
<organism evidence="1">
    <name type="scientific">Timema cristinae</name>
    <name type="common">Walking stick</name>
    <dbReference type="NCBI Taxonomy" id="61476"/>
    <lineage>
        <taxon>Eukaryota</taxon>
        <taxon>Metazoa</taxon>
        <taxon>Ecdysozoa</taxon>
        <taxon>Arthropoda</taxon>
        <taxon>Hexapoda</taxon>
        <taxon>Insecta</taxon>
        <taxon>Pterygota</taxon>
        <taxon>Neoptera</taxon>
        <taxon>Polyneoptera</taxon>
        <taxon>Phasmatodea</taxon>
        <taxon>Timematodea</taxon>
        <taxon>Timematoidea</taxon>
        <taxon>Timematidae</taxon>
        <taxon>Timema</taxon>
    </lineage>
</organism>
<name>A0A7R9DMW5_TIMCR</name>
<dbReference type="AlphaFoldDB" id="A0A7R9DMW5"/>
<sequence>MFLNKLFVIRDMDTGLFIDPTLDEQSVETEESDEIYYGVFDEPIGIVKLLNMIGSYSRKLYLYKHDVDEALDDNTRNVGFYEDPHMHFVPRYKLRLYSTKHVPLETHRKTKGGSLREEKDKIKHKSHQVGIAEEIKYQEIGMVIMEDEKDCGWTEEDFVEEPEEFDKTFSRYLRFLYACFNGLTSFINEFKN</sequence>
<gene>
    <name evidence="1" type="ORF">TCEB3V08_LOCUS13038</name>
</gene>
<proteinExistence type="predicted"/>